<dbReference type="AlphaFoldDB" id="A0A0S7XJF8"/>
<keyword evidence="2" id="KW-0067">ATP-binding</keyword>
<accession>A0A0S7XJF8</accession>
<evidence type="ECO:0000259" key="3">
    <source>
        <dbReference type="PROSITE" id="PS51061"/>
    </source>
</evidence>
<proteinExistence type="predicted"/>
<evidence type="ECO:0000256" key="2">
    <source>
        <dbReference type="ARBA" id="ARBA00022840"/>
    </source>
</evidence>
<keyword evidence="1" id="KW-0547">Nucleotide-binding</keyword>
<name>A0A0S7XJF8_9BACT</name>
<dbReference type="PROSITE" id="PS51061">
    <property type="entry name" value="R3H"/>
    <property type="match status" value="1"/>
</dbReference>
<dbReference type="Gene3D" id="3.40.50.300">
    <property type="entry name" value="P-loop containing nucleotide triphosphate hydrolases"/>
    <property type="match status" value="1"/>
</dbReference>
<dbReference type="InterPro" id="IPR036867">
    <property type="entry name" value="R3H_dom_sf"/>
</dbReference>
<dbReference type="InterPro" id="IPR003593">
    <property type="entry name" value="AAA+_ATPase"/>
</dbReference>
<dbReference type="SMART" id="SM00382">
    <property type="entry name" value="AAA"/>
    <property type="match status" value="1"/>
</dbReference>
<protein>
    <recommendedName>
        <fullName evidence="3">R3H domain-containing protein</fullName>
    </recommendedName>
</protein>
<dbReference type="GO" id="GO:0005524">
    <property type="term" value="F:ATP binding"/>
    <property type="evidence" value="ECO:0007669"/>
    <property type="project" value="UniProtKB-KW"/>
</dbReference>
<dbReference type="PATRIC" id="fig|1704032.3.peg.824"/>
<dbReference type="Pfam" id="PF01424">
    <property type="entry name" value="R3H"/>
    <property type="match status" value="1"/>
</dbReference>
<reference evidence="4 5" key="1">
    <citation type="journal article" date="2015" name="Microbiome">
        <title>Genomic resolution of linkages in carbon, nitrogen, and sulfur cycling among widespread estuary sediment bacteria.</title>
        <authorList>
            <person name="Baker B.J."/>
            <person name="Lazar C.S."/>
            <person name="Teske A.P."/>
            <person name="Dick G.J."/>
        </authorList>
    </citation>
    <scope>NUCLEOTIDE SEQUENCE [LARGE SCALE GENOMIC DNA]</scope>
    <source>
        <strain evidence="4">DG_56</strain>
    </source>
</reference>
<organism evidence="4 5">
    <name type="scientific">candidate division KD3-62 bacterium DG_56</name>
    <dbReference type="NCBI Taxonomy" id="1704032"/>
    <lineage>
        <taxon>Bacteria</taxon>
        <taxon>candidate division KD3-62</taxon>
    </lineage>
</organism>
<dbReference type="PANTHER" id="PTHR20953">
    <property type="entry name" value="KINASE-RELATED"/>
    <property type="match status" value="1"/>
</dbReference>
<dbReference type="InterPro" id="IPR058670">
    <property type="entry name" value="PTPase_dom"/>
</dbReference>
<feature type="non-terminal residue" evidence="4">
    <location>
        <position position="1"/>
    </location>
</feature>
<dbReference type="CDD" id="cd02645">
    <property type="entry name" value="R3H_AAA"/>
    <property type="match status" value="1"/>
</dbReference>
<dbReference type="SUPFAM" id="SSF52540">
    <property type="entry name" value="P-loop containing nucleoside triphosphate hydrolases"/>
    <property type="match status" value="1"/>
</dbReference>
<dbReference type="Proteomes" id="UP000052020">
    <property type="component" value="Unassembled WGS sequence"/>
</dbReference>
<dbReference type="GO" id="GO:0003676">
    <property type="term" value="F:nucleic acid binding"/>
    <property type="evidence" value="ECO:0007669"/>
    <property type="project" value="UniProtKB-UniRule"/>
</dbReference>
<evidence type="ECO:0000256" key="1">
    <source>
        <dbReference type="ARBA" id="ARBA00022741"/>
    </source>
</evidence>
<dbReference type="SMART" id="SM00393">
    <property type="entry name" value="R3H"/>
    <property type="match status" value="1"/>
</dbReference>
<dbReference type="Pfam" id="PF25516">
    <property type="entry name" value="PTPase"/>
    <property type="match status" value="1"/>
</dbReference>
<dbReference type="PANTHER" id="PTHR20953:SF3">
    <property type="entry name" value="P-LOOP CONTAINING NUCLEOSIDE TRIPHOSPHATE HYDROLASES SUPERFAMILY PROTEIN"/>
    <property type="match status" value="1"/>
</dbReference>
<gene>
    <name evidence="4" type="ORF">AMK68_04720</name>
</gene>
<dbReference type="SUPFAM" id="SSF82708">
    <property type="entry name" value="R3H domain"/>
    <property type="match status" value="1"/>
</dbReference>
<dbReference type="InterPro" id="IPR001374">
    <property type="entry name" value="R3H_dom"/>
</dbReference>
<dbReference type="Gene3D" id="3.30.1370.50">
    <property type="entry name" value="R3H-like domain"/>
    <property type="match status" value="1"/>
</dbReference>
<evidence type="ECO:0000313" key="4">
    <source>
        <dbReference type="EMBL" id="KPJ62605.1"/>
    </source>
</evidence>
<sequence>RLPTSVDMAEQAITDNLDELLAVLPPGIRDGLARQGQLEALLEIVLDFGRLPEARFPDRWVVLAEVPVRHEELDHVMSGVGEFGEDNRAGIERTLHRISAIRNRSGRCVGLTCRIGRSVYGTVDIIRDIVESGKSIVLLGRPGIGKTTKLREVARVLADELDKRVVIVDTSNEIAGDGDVPHPAIGRARRMQVRRPELQHAVMIEAVENHMPEVIVIDEIGTEAEATAARTIAERGVQLIGTAHGNTLDNLLMNPTLQDLVGGIHAVTLSDEEAKRRGTQKTVLERKAPPTFDVVIEIMEFDKLAIHHDVAETVDRFLRGQAAAPEIRLRKPDGEVEVIPPEELPFEEMLEVESLARPAPPTPIRGERELRVFPYGVSRNKLERAMRDLGLRARITRSPSDADVILMLKAHEKKSPAKLQEAARQGTPMHILRSNTQQQIAVALREVYRLRQYSAEERALREARQAIEEVLATSRPIELSPQNAYLRRLQHRLAGQYDLASESIGVEPHRRVRISK</sequence>
<evidence type="ECO:0000313" key="5">
    <source>
        <dbReference type="Proteomes" id="UP000052020"/>
    </source>
</evidence>
<feature type="domain" description="R3H" evidence="3">
    <location>
        <begin position="453"/>
        <end position="516"/>
    </location>
</feature>
<dbReference type="InterPro" id="IPR045735">
    <property type="entry name" value="Spore_III_AA_AAA+_ATPase"/>
</dbReference>
<dbReference type="EMBL" id="LIZY01000110">
    <property type="protein sequence ID" value="KPJ62605.1"/>
    <property type="molecule type" value="Genomic_DNA"/>
</dbReference>
<dbReference type="Pfam" id="PF19568">
    <property type="entry name" value="Spore_III_AA"/>
    <property type="match status" value="1"/>
</dbReference>
<comment type="caution">
    <text evidence="4">The sequence shown here is derived from an EMBL/GenBank/DDBJ whole genome shotgun (WGS) entry which is preliminary data.</text>
</comment>
<dbReference type="InterPro" id="IPR027417">
    <property type="entry name" value="P-loop_NTPase"/>
</dbReference>
<dbReference type="InterPro" id="IPR034081">
    <property type="entry name" value="R3H_AAA"/>
</dbReference>